<dbReference type="GO" id="GO:0009423">
    <property type="term" value="P:chorismate biosynthetic process"/>
    <property type="evidence" value="ECO:0007669"/>
    <property type="project" value="UniProtKB-UniRule"/>
</dbReference>
<keyword evidence="22" id="KW-1185">Reference proteome</keyword>
<dbReference type="GO" id="GO:0008652">
    <property type="term" value="P:amino acid biosynthetic process"/>
    <property type="evidence" value="ECO:0007669"/>
    <property type="project" value="UniProtKB-KW"/>
</dbReference>
<dbReference type="GO" id="GO:0000166">
    <property type="term" value="F:nucleotide binding"/>
    <property type="evidence" value="ECO:0007669"/>
    <property type="project" value="UniProtKB-KW"/>
</dbReference>
<keyword evidence="17" id="KW-0170">Cobalt</keyword>
<comment type="cofactor">
    <cofactor evidence="3">
        <name>Co(2+)</name>
        <dbReference type="ChEBI" id="CHEBI:48828"/>
    </cofactor>
</comment>
<feature type="domain" description="3-dehydroquinate synthase N-terminal" evidence="19">
    <location>
        <begin position="60"/>
        <end position="169"/>
    </location>
</feature>
<evidence type="ECO:0000256" key="12">
    <source>
        <dbReference type="ARBA" id="ARBA00022741"/>
    </source>
</evidence>
<dbReference type="GO" id="GO:0046872">
    <property type="term" value="F:metal ion binding"/>
    <property type="evidence" value="ECO:0007669"/>
    <property type="project" value="UniProtKB-KW"/>
</dbReference>
<dbReference type="InterPro" id="IPR030963">
    <property type="entry name" value="DHQ_synth_fam"/>
</dbReference>
<evidence type="ECO:0000256" key="7">
    <source>
        <dbReference type="ARBA" id="ARBA00013031"/>
    </source>
</evidence>
<evidence type="ECO:0000256" key="3">
    <source>
        <dbReference type="ARBA" id="ARBA00001941"/>
    </source>
</evidence>
<comment type="catalytic activity">
    <reaction evidence="1">
        <text>7-phospho-2-dehydro-3-deoxy-D-arabino-heptonate = 3-dehydroquinate + phosphate</text>
        <dbReference type="Rhea" id="RHEA:21968"/>
        <dbReference type="ChEBI" id="CHEBI:32364"/>
        <dbReference type="ChEBI" id="CHEBI:43474"/>
        <dbReference type="ChEBI" id="CHEBI:58394"/>
        <dbReference type="EC" id="4.2.3.4"/>
    </reaction>
</comment>
<reference evidence="21 22" key="1">
    <citation type="submission" date="2014-07" db="EMBL/GenBank/DDBJ databases">
        <authorList>
            <person name="Urmite Genomes Urmite Genomes"/>
        </authorList>
    </citation>
    <scope>NUCLEOTIDE SEQUENCE [LARGE SCALE GENOMIC DNA]</scope>
    <source>
        <strain evidence="21 22">13MG44_air</strain>
    </source>
</reference>
<dbReference type="InterPro" id="IPR016037">
    <property type="entry name" value="DHQ_synth_AroB"/>
</dbReference>
<name>A0A078LYL3_9STAP</name>
<evidence type="ECO:0000256" key="15">
    <source>
        <dbReference type="ARBA" id="ARBA00023141"/>
    </source>
</evidence>
<keyword evidence="9" id="KW-0963">Cytoplasm</keyword>
<dbReference type="EC" id="4.2.3.4" evidence="7 18"/>
<evidence type="ECO:0000256" key="8">
    <source>
        <dbReference type="ARBA" id="ARBA00017684"/>
    </source>
</evidence>
<dbReference type="EMBL" id="CCSE01000001">
    <property type="protein sequence ID" value="CEA00193.1"/>
    <property type="molecule type" value="Genomic_DNA"/>
</dbReference>
<dbReference type="SUPFAM" id="SSF56796">
    <property type="entry name" value="Dehydroquinate synthase-like"/>
    <property type="match status" value="1"/>
</dbReference>
<dbReference type="Pfam" id="PF01761">
    <property type="entry name" value="DHQ_synthase"/>
    <property type="match status" value="1"/>
</dbReference>
<dbReference type="Proteomes" id="UP000044136">
    <property type="component" value="Unassembled WGS sequence"/>
</dbReference>
<dbReference type="Pfam" id="PF24621">
    <property type="entry name" value="DHQS_C"/>
    <property type="match status" value="1"/>
</dbReference>
<dbReference type="PANTHER" id="PTHR43622">
    <property type="entry name" value="3-DEHYDROQUINATE SYNTHASE"/>
    <property type="match status" value="1"/>
</dbReference>
<dbReference type="RefSeq" id="WP_035808804.1">
    <property type="nucleotide sequence ID" value="NZ_CCSE01000001.1"/>
</dbReference>
<dbReference type="PIRSF" id="PIRSF001455">
    <property type="entry name" value="DHQ_synth"/>
    <property type="match status" value="1"/>
</dbReference>
<evidence type="ECO:0000259" key="20">
    <source>
        <dbReference type="Pfam" id="PF24621"/>
    </source>
</evidence>
<dbReference type="InterPro" id="IPR050071">
    <property type="entry name" value="Dehydroquinate_synthase"/>
</dbReference>
<evidence type="ECO:0000256" key="5">
    <source>
        <dbReference type="ARBA" id="ARBA00004661"/>
    </source>
</evidence>
<proteinExistence type="inferred from homology"/>
<evidence type="ECO:0000256" key="13">
    <source>
        <dbReference type="ARBA" id="ARBA00022833"/>
    </source>
</evidence>
<dbReference type="InterPro" id="IPR030960">
    <property type="entry name" value="DHQS/DOIS_N"/>
</dbReference>
<dbReference type="GO" id="GO:0003856">
    <property type="term" value="F:3-dehydroquinate synthase activity"/>
    <property type="evidence" value="ECO:0007669"/>
    <property type="project" value="UniProtKB-UniRule"/>
</dbReference>
<protein>
    <recommendedName>
        <fullName evidence="8 18">3-dehydroquinate synthase</fullName>
        <ecNumber evidence="7 18">4.2.3.4</ecNumber>
    </recommendedName>
</protein>
<accession>A0A078LYL3</accession>
<dbReference type="eggNOG" id="COG0337">
    <property type="taxonomic scope" value="Bacteria"/>
</dbReference>
<evidence type="ECO:0000256" key="6">
    <source>
        <dbReference type="ARBA" id="ARBA00005412"/>
    </source>
</evidence>
<dbReference type="AlphaFoldDB" id="A0A078LYL3"/>
<dbReference type="NCBIfam" id="TIGR01357">
    <property type="entry name" value="aroB"/>
    <property type="match status" value="1"/>
</dbReference>
<keyword evidence="15" id="KW-0057">Aromatic amino acid biosynthesis</keyword>
<comment type="cofactor">
    <cofactor evidence="2">
        <name>NAD(+)</name>
        <dbReference type="ChEBI" id="CHEBI:57540"/>
    </cofactor>
</comment>
<dbReference type="PANTHER" id="PTHR43622:SF7">
    <property type="entry name" value="3-DEHYDROQUINATE SYNTHASE, CHLOROPLASTIC"/>
    <property type="match status" value="1"/>
</dbReference>
<evidence type="ECO:0000256" key="9">
    <source>
        <dbReference type="ARBA" id="ARBA00022490"/>
    </source>
</evidence>
<keyword evidence="16" id="KW-0456">Lyase</keyword>
<dbReference type="InterPro" id="IPR056179">
    <property type="entry name" value="DHQS_C"/>
</dbReference>
<evidence type="ECO:0000256" key="11">
    <source>
        <dbReference type="ARBA" id="ARBA00022723"/>
    </source>
</evidence>
<evidence type="ECO:0000256" key="17">
    <source>
        <dbReference type="ARBA" id="ARBA00023285"/>
    </source>
</evidence>
<organism evidence="21 22">
    <name type="scientific">Jeotgalicoccus saudimassiliensis</name>
    <dbReference type="NCBI Taxonomy" id="1461582"/>
    <lineage>
        <taxon>Bacteria</taxon>
        <taxon>Bacillati</taxon>
        <taxon>Bacillota</taxon>
        <taxon>Bacilli</taxon>
        <taxon>Bacillales</taxon>
        <taxon>Staphylococcaceae</taxon>
        <taxon>Jeotgalicoccus</taxon>
    </lineage>
</organism>
<keyword evidence="12" id="KW-0547">Nucleotide-binding</keyword>
<dbReference type="GO" id="GO:0009073">
    <property type="term" value="P:aromatic amino acid family biosynthetic process"/>
    <property type="evidence" value="ECO:0007669"/>
    <property type="project" value="UniProtKB-KW"/>
</dbReference>
<comment type="pathway">
    <text evidence="5">Metabolic intermediate biosynthesis; chorismate biosynthesis; chorismate from D-erythrose 4-phosphate and phosphoenolpyruvate: step 2/7.</text>
</comment>
<sequence length="348" mass="39125">MDISTAYKDNNYKIHVARDILRDRLETYTGRYESVYYIIDENVYDIYKETKLSFIKSPLVVTGGESFKYVSPLMHTMEELLASGIKRNSLIVVIGGGATGDAGGFIASIVLRGVDYIHVPTTLLAHDSAIGGKTAINSEHGKNLIGAFYRPKAVIYDLEFLDSLPESEVLSGFGEVYKHAMLNSPGLFEELVQATSDSIDVSMLPPFIIKGIETKMKIVLEDEHESGSRKFLNLGHTLAHAVEYKYKIPHGQAVMLGIIAALYISNELNGTDFNLDEHIGYMSRHGYPVNLLREMDTGEMMQLMMKDKKNHRNDYISYIVFKDKQTLEVKDINTANLEKILKALKERI</sequence>
<keyword evidence="14" id="KW-0520">NAD</keyword>
<evidence type="ECO:0000259" key="19">
    <source>
        <dbReference type="Pfam" id="PF01761"/>
    </source>
</evidence>
<comment type="subcellular location">
    <subcellularLocation>
        <location evidence="4">Cytoplasm</location>
    </subcellularLocation>
</comment>
<evidence type="ECO:0000256" key="4">
    <source>
        <dbReference type="ARBA" id="ARBA00004496"/>
    </source>
</evidence>
<gene>
    <name evidence="21" type="primary">aroB</name>
    <name evidence="21" type="ORF">BN1048_00860</name>
</gene>
<evidence type="ECO:0000256" key="2">
    <source>
        <dbReference type="ARBA" id="ARBA00001911"/>
    </source>
</evidence>
<feature type="domain" description="3-dehydroquinate synthase C-terminal" evidence="20">
    <location>
        <begin position="172"/>
        <end position="310"/>
    </location>
</feature>
<comment type="similarity">
    <text evidence="6">Belongs to the sugar phosphate cyclases superfamily. Dehydroquinate synthase family.</text>
</comment>
<dbReference type="HOGENOM" id="CLU_001201_0_1_9"/>
<dbReference type="GO" id="GO:0005737">
    <property type="term" value="C:cytoplasm"/>
    <property type="evidence" value="ECO:0007669"/>
    <property type="project" value="UniProtKB-SubCell"/>
</dbReference>
<keyword evidence="13" id="KW-0862">Zinc</keyword>
<evidence type="ECO:0000256" key="18">
    <source>
        <dbReference type="NCBIfam" id="TIGR01357"/>
    </source>
</evidence>
<dbReference type="CDD" id="cd08195">
    <property type="entry name" value="DHQS"/>
    <property type="match status" value="1"/>
</dbReference>
<keyword evidence="11" id="KW-0479">Metal-binding</keyword>
<dbReference type="Gene3D" id="3.40.50.1970">
    <property type="match status" value="1"/>
</dbReference>
<dbReference type="OrthoDB" id="9806583at2"/>
<keyword evidence="10" id="KW-0028">Amino-acid biosynthesis</keyword>
<dbReference type="Gene3D" id="1.20.1090.10">
    <property type="entry name" value="Dehydroquinate synthase-like - alpha domain"/>
    <property type="match status" value="1"/>
</dbReference>
<evidence type="ECO:0000256" key="1">
    <source>
        <dbReference type="ARBA" id="ARBA00001393"/>
    </source>
</evidence>
<evidence type="ECO:0000256" key="14">
    <source>
        <dbReference type="ARBA" id="ARBA00023027"/>
    </source>
</evidence>
<dbReference type="STRING" id="1461582.BN1048_00860"/>
<evidence type="ECO:0000256" key="10">
    <source>
        <dbReference type="ARBA" id="ARBA00022605"/>
    </source>
</evidence>
<evidence type="ECO:0000313" key="22">
    <source>
        <dbReference type="Proteomes" id="UP000044136"/>
    </source>
</evidence>
<evidence type="ECO:0000313" key="21">
    <source>
        <dbReference type="EMBL" id="CEA00193.1"/>
    </source>
</evidence>
<evidence type="ECO:0000256" key="16">
    <source>
        <dbReference type="ARBA" id="ARBA00023239"/>
    </source>
</evidence>